<gene>
    <name evidence="3" type="ORF">OM33_08490</name>
</gene>
<evidence type="ECO:0000256" key="1">
    <source>
        <dbReference type="ARBA" id="ARBA00004328"/>
    </source>
</evidence>
<keyword evidence="4" id="KW-1185">Reference proteome</keyword>
<dbReference type="Proteomes" id="UP000030341">
    <property type="component" value="Chromosome 1"/>
</dbReference>
<dbReference type="AlphaFoldDB" id="A0A0A7EGU9"/>
<dbReference type="Pfam" id="PF05065">
    <property type="entry name" value="Phage_capsid"/>
    <property type="match status" value="1"/>
</dbReference>
<name>A0A0A7EGU9_9GAMM</name>
<dbReference type="HOGENOM" id="CLU_042519_0_0_6"/>
<feature type="domain" description="Phage capsid-like C-terminal" evidence="2">
    <location>
        <begin position="134"/>
        <end position="421"/>
    </location>
</feature>
<comment type="subcellular location">
    <subcellularLocation>
        <location evidence="1">Virion</location>
    </subcellularLocation>
</comment>
<dbReference type="KEGG" id="pseo:OM33_08490"/>
<dbReference type="InterPro" id="IPR054612">
    <property type="entry name" value="Phage_capsid-like_C"/>
</dbReference>
<dbReference type="EMBL" id="CP009888">
    <property type="protein sequence ID" value="AIY65192.1"/>
    <property type="molecule type" value="Genomic_DNA"/>
</dbReference>
<organism evidence="3 4">
    <name type="scientific">Pseudoalteromonas piratica</name>
    <dbReference type="NCBI Taxonomy" id="1348114"/>
    <lineage>
        <taxon>Bacteria</taxon>
        <taxon>Pseudomonadati</taxon>
        <taxon>Pseudomonadota</taxon>
        <taxon>Gammaproteobacteria</taxon>
        <taxon>Alteromonadales</taxon>
        <taxon>Pseudoalteromonadaceae</taxon>
        <taxon>Pseudoalteromonas</taxon>
    </lineage>
</organism>
<evidence type="ECO:0000259" key="2">
    <source>
        <dbReference type="Pfam" id="PF05065"/>
    </source>
</evidence>
<dbReference type="RefSeq" id="WP_038640847.1">
    <property type="nucleotide sequence ID" value="NZ_CP009888.1"/>
</dbReference>
<dbReference type="eggNOG" id="COG4653">
    <property type="taxonomic scope" value="Bacteria"/>
</dbReference>
<evidence type="ECO:0000313" key="4">
    <source>
        <dbReference type="Proteomes" id="UP000030341"/>
    </source>
</evidence>
<protein>
    <submittedName>
        <fullName evidence="3">Capsid protein</fullName>
    </submittedName>
</protein>
<reference evidence="3 4" key="1">
    <citation type="submission" date="2014-11" db="EMBL/GenBank/DDBJ databases">
        <title>Complete Genome Sequence of Pseudoalteromonas sp. Strain OCN003 Isolated from Kaneohe Bay, Oahu, Hawaii.</title>
        <authorList>
            <person name="Beurmann S."/>
            <person name="Videau P."/>
            <person name="Ushijima B."/>
            <person name="Smith A.M."/>
            <person name="Aeby G.S."/>
            <person name="Callahan S.M."/>
            <person name="Belcaid M."/>
        </authorList>
    </citation>
    <scope>NUCLEOTIDE SEQUENCE [LARGE SCALE GENOMIC DNA]</scope>
    <source>
        <strain evidence="3 4">OCN003</strain>
    </source>
</reference>
<dbReference type="NCBIfam" id="TIGR01554">
    <property type="entry name" value="major_cap_HK97"/>
    <property type="match status" value="1"/>
</dbReference>
<dbReference type="InterPro" id="IPR024455">
    <property type="entry name" value="Phage_capsid"/>
</dbReference>
<accession>A0A0A7EGU9</accession>
<dbReference type="SUPFAM" id="SSF56563">
    <property type="entry name" value="Major capsid protein gp5"/>
    <property type="match status" value="1"/>
</dbReference>
<sequence>MGITQMRREQAAIADQVKALADKEQKGEQLSAEDQAKFTELSTQFDELTAKISRAEQAEKMAAATAEPVKSAITADVAIQSKKAPAVYPGAKAARFAMSVAAAENNPVDAAKFAESELGDKEVAMALSTASNSGGVLVPENIASEVIELLRPKAVVRSLGARVMPLVSGNLSIPRLIGGATSSYKGENDAQNAESGQLDDVKLSSKTQMTIVPMSNELIGKSGFAVEQIFLSDMIAAIATRQDKAFLRDDGTNNTPTGFKAVATTAGQTVAWSGSKTVAEIDAYLNSLILKVMESDSLLVSPGWGLSPRTFMTLKGLRDGKGNLVYPELAQMQLKGYPVQHTSTIPANLGAGTNESEIYFADWNDVIIGESDQLTIDFSREATYNDNAGNLVSAYSRNQSVLRVVTGNDVGFRHNEGLALGTGVTW</sequence>
<proteinExistence type="predicted"/>
<dbReference type="OrthoDB" id="6982310at2"/>
<dbReference type="STRING" id="1348114.OM33_08490"/>
<evidence type="ECO:0000313" key="3">
    <source>
        <dbReference type="EMBL" id="AIY65192.1"/>
    </source>
</evidence>